<gene>
    <name evidence="3" type="ORF">V3I05_10240</name>
</gene>
<feature type="domain" description="Formyl transferase C-terminal" evidence="2">
    <location>
        <begin position="207"/>
        <end position="296"/>
    </location>
</feature>
<dbReference type="Proteomes" id="UP001434737">
    <property type="component" value="Chromosome"/>
</dbReference>
<reference evidence="3 4" key="1">
    <citation type="submission" date="2024-02" db="EMBL/GenBank/DDBJ databases">
        <title>Genome and pathogenicity analysis of Helicobacter mastomyrinus isolated from mice.</title>
        <authorList>
            <person name="Zhu L."/>
        </authorList>
    </citation>
    <scope>NUCLEOTIDE SEQUENCE [LARGE SCALE GENOMIC DNA]</scope>
    <source>
        <strain evidence="3 4">Hm-17</strain>
    </source>
</reference>
<dbReference type="InterPro" id="IPR005793">
    <property type="entry name" value="Formyl_trans_C"/>
</dbReference>
<proteinExistence type="predicted"/>
<dbReference type="PANTHER" id="PTHR11138:SF5">
    <property type="entry name" value="METHIONYL-TRNA FORMYLTRANSFERASE, MITOCHONDRIAL"/>
    <property type="match status" value="1"/>
</dbReference>
<dbReference type="InterPro" id="IPR002376">
    <property type="entry name" value="Formyl_transf_N"/>
</dbReference>
<organism evidence="3 4">
    <name type="scientific">Helicobacter mastomyrinus</name>
    <dbReference type="NCBI Taxonomy" id="287948"/>
    <lineage>
        <taxon>Bacteria</taxon>
        <taxon>Pseudomonadati</taxon>
        <taxon>Campylobacterota</taxon>
        <taxon>Epsilonproteobacteria</taxon>
        <taxon>Campylobacterales</taxon>
        <taxon>Helicobacteraceae</taxon>
        <taxon>Helicobacter</taxon>
    </lineage>
</organism>
<dbReference type="EMBL" id="CP145316">
    <property type="protein sequence ID" value="XAM18047.1"/>
    <property type="molecule type" value="Genomic_DNA"/>
</dbReference>
<evidence type="ECO:0000259" key="1">
    <source>
        <dbReference type="Pfam" id="PF00551"/>
    </source>
</evidence>
<evidence type="ECO:0000259" key="2">
    <source>
        <dbReference type="Pfam" id="PF02911"/>
    </source>
</evidence>
<keyword evidence="4" id="KW-1185">Reference proteome</keyword>
<protein>
    <submittedName>
        <fullName evidence="3">Formyltransferase family protein</fullName>
    </submittedName>
</protein>
<dbReference type="SUPFAM" id="SSF50486">
    <property type="entry name" value="FMT C-terminal domain-like"/>
    <property type="match status" value="1"/>
</dbReference>
<sequence length="352" mass="39825">MRELTPLKIGYFADGIWAHNALKKLILSPYFEICFIVPRFNNTDTILENLALTYHIPYIKTQNINSHDFMEQIAPFCCDIFVSMSFNQIFKEPLISLPPLKTINCHAGKLPFYRGRNILNWALINDEKEFGISVHYVDSDIDTGDIILQRSYPISDLDDYSTLLHTAHIQCAEVLFDALMLLYNGTASPTPQDSIHQVGFYCPARCKGDEWIIWNQPSRDIFNFIRALNAPDLGALAQIKKQDEIINIRIFKSHLIENAPSYIATPGAIVGVIAHSKDMPTLIVKTQDSTLALTRYESSYTPRLGDRFLNAQQLAGGGAVTLFSPLLFPSFSLPHIFLYPASSFHKEFLCKT</sequence>
<dbReference type="Pfam" id="PF02911">
    <property type="entry name" value="Formyl_trans_C"/>
    <property type="match status" value="1"/>
</dbReference>
<evidence type="ECO:0000313" key="4">
    <source>
        <dbReference type="Proteomes" id="UP001434737"/>
    </source>
</evidence>
<dbReference type="InterPro" id="IPR036477">
    <property type="entry name" value="Formyl_transf_N_sf"/>
</dbReference>
<dbReference type="RefSeq" id="WP_343353556.1">
    <property type="nucleotide sequence ID" value="NZ_CP145316.1"/>
</dbReference>
<dbReference type="InterPro" id="IPR011034">
    <property type="entry name" value="Formyl_transferase-like_C_sf"/>
</dbReference>
<dbReference type="PANTHER" id="PTHR11138">
    <property type="entry name" value="METHIONYL-TRNA FORMYLTRANSFERASE"/>
    <property type="match status" value="1"/>
</dbReference>
<name>A0ABZ3F7F1_9HELI</name>
<evidence type="ECO:0000313" key="3">
    <source>
        <dbReference type="EMBL" id="XAM18047.1"/>
    </source>
</evidence>
<dbReference type="CDD" id="cd08369">
    <property type="entry name" value="FMT_core"/>
    <property type="match status" value="1"/>
</dbReference>
<accession>A0ABZ3F7F1</accession>
<dbReference type="SUPFAM" id="SSF53328">
    <property type="entry name" value="Formyltransferase"/>
    <property type="match status" value="1"/>
</dbReference>
<feature type="domain" description="Formyl transferase N-terminal" evidence="1">
    <location>
        <begin position="64"/>
        <end position="177"/>
    </location>
</feature>
<dbReference type="Pfam" id="PF00551">
    <property type="entry name" value="Formyl_trans_N"/>
    <property type="match status" value="1"/>
</dbReference>
<dbReference type="Gene3D" id="3.40.50.12230">
    <property type="match status" value="1"/>
</dbReference>